<feature type="active site" description="Tele-UMP-histidine intermediate" evidence="4">
    <location>
        <position position="157"/>
    </location>
</feature>
<evidence type="ECO:0000256" key="5">
    <source>
        <dbReference type="PIRSR" id="PIRSR000808-3"/>
    </source>
</evidence>
<keyword evidence="8" id="KW-1185">Reference proteome</keyword>
<keyword evidence="1" id="KW-0808">Transferase</keyword>
<comment type="cofactor">
    <cofactor evidence="5">
        <name>Zn(2+)</name>
        <dbReference type="ChEBI" id="CHEBI:29105"/>
    </cofactor>
    <text evidence="5">Binds 1 zinc ion per subunit.</text>
</comment>
<feature type="binding site" evidence="5">
    <location>
        <position position="46"/>
    </location>
    <ligand>
        <name>Zn(2+)</name>
        <dbReference type="ChEBI" id="CHEBI:29105"/>
    </ligand>
</feature>
<keyword evidence="2" id="KW-0548">Nucleotidyltransferase</keyword>
<accession>A0A8E6BAC5</accession>
<evidence type="ECO:0000313" key="8">
    <source>
        <dbReference type="Proteomes" id="UP000676194"/>
    </source>
</evidence>
<feature type="domain" description="Galactose-1-phosphate uridyl transferase N-terminal" evidence="6">
    <location>
        <begin position="90"/>
        <end position="167"/>
    </location>
</feature>
<dbReference type="InterPro" id="IPR053177">
    <property type="entry name" value="ADP-glucose_phosphorylase"/>
</dbReference>
<evidence type="ECO:0000256" key="4">
    <source>
        <dbReference type="PIRSR" id="PIRSR000808-1"/>
    </source>
</evidence>
<dbReference type="GO" id="GO:0008270">
    <property type="term" value="F:zinc ion binding"/>
    <property type="evidence" value="ECO:0007669"/>
    <property type="project" value="InterPro"/>
</dbReference>
<dbReference type="Proteomes" id="UP000676194">
    <property type="component" value="Chromosome"/>
</dbReference>
<evidence type="ECO:0000313" key="7">
    <source>
        <dbReference type="EMBL" id="QVL34307.1"/>
    </source>
</evidence>
<dbReference type="PANTHER" id="PTHR42763:SF2">
    <property type="entry name" value="ADP-GLUCOSE PHOSPHORYLASE"/>
    <property type="match status" value="1"/>
</dbReference>
<dbReference type="SUPFAM" id="SSF54197">
    <property type="entry name" value="HIT-like"/>
    <property type="match status" value="2"/>
</dbReference>
<evidence type="ECO:0000256" key="1">
    <source>
        <dbReference type="ARBA" id="ARBA00022679"/>
    </source>
</evidence>
<dbReference type="AlphaFoldDB" id="A0A8E6BAC5"/>
<proteinExistence type="predicted"/>
<reference evidence="7" key="1">
    <citation type="submission" date="2021-05" db="EMBL/GenBank/DDBJ databases">
        <title>Complete genome sequence of the cellulolytic planctomycete Telmatocola sphagniphila SP2T and characterization of the first cellulase from planctomycetes.</title>
        <authorList>
            <person name="Rakitin A.L."/>
            <person name="Beletsky A.V."/>
            <person name="Naumoff D.G."/>
            <person name="Kulichevskaya I.S."/>
            <person name="Mardanov A.V."/>
            <person name="Ravin N.V."/>
            <person name="Dedysh S.N."/>
        </authorList>
    </citation>
    <scope>NUCLEOTIDE SEQUENCE</scope>
    <source>
        <strain evidence="7">SP2T</strain>
    </source>
</reference>
<dbReference type="RefSeq" id="WP_213499277.1">
    <property type="nucleotide sequence ID" value="NZ_CP074694.1"/>
</dbReference>
<dbReference type="EMBL" id="CP074694">
    <property type="protein sequence ID" value="QVL34307.1"/>
    <property type="molecule type" value="Genomic_DNA"/>
</dbReference>
<dbReference type="InterPro" id="IPR005849">
    <property type="entry name" value="GalP_Utransf_N"/>
</dbReference>
<dbReference type="GO" id="GO:0008108">
    <property type="term" value="F:UDP-glucose:hexose-1-phosphate uridylyltransferase activity"/>
    <property type="evidence" value="ECO:0007669"/>
    <property type="project" value="InterPro"/>
</dbReference>
<sequence length="334" mass="37758">MESEPPRESEWRHDYLTDRKVIIAGNRSNRPGAYSQKMSFESIARCPFCHGNEADSPLQLHRARLKNSRTDWDVRVVTNLYPALEASSVKGYGRHEVVIEAASHTTQFAGLSPEQIFLVSQVWQERLKELSQVSGIKDILLFKNNGPAAGASLQHIHSQILAMDLVPASKKLELAQALAYWKANAGKNYFTHWREEETMVAHRVITDGSFFSFCPYASRAPYEICILPRRVQPFFTGVDPEELLELSVLLKDLLEALGRNLNDPDYNLVLHQSPVQAGVLPYYSWRLEIIPRLTVEAGFELGTGYAINSMPPELAAQQIREWLSNAQETKIPLV</sequence>
<feature type="binding site" evidence="5">
    <location>
        <position position="155"/>
    </location>
    <ligand>
        <name>Zn(2+)</name>
        <dbReference type="ChEBI" id="CHEBI:29105"/>
    </ligand>
</feature>
<name>A0A8E6BAC5_9BACT</name>
<dbReference type="PIRSF" id="PIRSF000808">
    <property type="entry name" value="GalT"/>
    <property type="match status" value="1"/>
</dbReference>
<organism evidence="7 8">
    <name type="scientific">Telmatocola sphagniphila</name>
    <dbReference type="NCBI Taxonomy" id="1123043"/>
    <lineage>
        <taxon>Bacteria</taxon>
        <taxon>Pseudomonadati</taxon>
        <taxon>Planctomycetota</taxon>
        <taxon>Planctomycetia</taxon>
        <taxon>Gemmatales</taxon>
        <taxon>Gemmataceae</taxon>
    </lineage>
</organism>
<dbReference type="Gene3D" id="3.30.428.10">
    <property type="entry name" value="HIT-like"/>
    <property type="match status" value="2"/>
</dbReference>
<dbReference type="InterPro" id="IPR036265">
    <property type="entry name" value="HIT-like_sf"/>
</dbReference>
<evidence type="ECO:0000256" key="3">
    <source>
        <dbReference type="ARBA" id="ARBA00023277"/>
    </source>
</evidence>
<dbReference type="Pfam" id="PF01087">
    <property type="entry name" value="GalP_UDP_transf"/>
    <property type="match status" value="1"/>
</dbReference>
<dbReference type="GO" id="GO:0006012">
    <property type="term" value="P:galactose metabolic process"/>
    <property type="evidence" value="ECO:0007669"/>
    <property type="project" value="InterPro"/>
</dbReference>
<feature type="binding site" evidence="5">
    <location>
        <position position="104"/>
    </location>
    <ligand>
        <name>Zn(2+)</name>
        <dbReference type="ChEBI" id="CHEBI:29105"/>
    </ligand>
</feature>
<dbReference type="InterPro" id="IPR001937">
    <property type="entry name" value="GalP_UDPtransf1"/>
</dbReference>
<evidence type="ECO:0000259" key="6">
    <source>
        <dbReference type="Pfam" id="PF01087"/>
    </source>
</evidence>
<keyword evidence="3" id="KW-0119">Carbohydrate metabolism</keyword>
<dbReference type="KEGG" id="tsph:KIH39_10485"/>
<feature type="binding site" evidence="5">
    <location>
        <position position="49"/>
    </location>
    <ligand>
        <name>Zn(2+)</name>
        <dbReference type="ChEBI" id="CHEBI:29105"/>
    </ligand>
</feature>
<keyword evidence="5" id="KW-0862">Zinc</keyword>
<keyword evidence="5" id="KW-0479">Metal-binding</keyword>
<evidence type="ECO:0000256" key="2">
    <source>
        <dbReference type="ARBA" id="ARBA00022695"/>
    </source>
</evidence>
<dbReference type="PANTHER" id="PTHR42763">
    <property type="entry name" value="ADP-GLUCOSE PHOSPHORYLASE"/>
    <property type="match status" value="1"/>
</dbReference>
<protein>
    <submittedName>
        <fullName evidence="7">DUF4931 domain-containing protein</fullName>
    </submittedName>
</protein>
<gene>
    <name evidence="7" type="ORF">KIH39_10485</name>
</gene>